<evidence type="ECO:0000256" key="6">
    <source>
        <dbReference type="ARBA" id="ARBA00022741"/>
    </source>
</evidence>
<dbReference type="HAMAP" id="MF_00185">
    <property type="entry name" value="IPP_trans"/>
    <property type="match status" value="1"/>
</dbReference>
<name>A0A6J5YYB0_9ZZZZ</name>
<keyword evidence="6" id="KW-0547">Nucleotide-binding</keyword>
<dbReference type="InterPro" id="IPR018022">
    <property type="entry name" value="IPT"/>
</dbReference>
<dbReference type="InterPro" id="IPR027417">
    <property type="entry name" value="P-loop_NTPase"/>
</dbReference>
<evidence type="ECO:0000256" key="9">
    <source>
        <dbReference type="ARBA" id="ARBA00049563"/>
    </source>
</evidence>
<evidence type="ECO:0000256" key="1">
    <source>
        <dbReference type="ARBA" id="ARBA00001946"/>
    </source>
</evidence>
<keyword evidence="5" id="KW-0819">tRNA processing</keyword>
<evidence type="ECO:0000256" key="3">
    <source>
        <dbReference type="ARBA" id="ARBA00012665"/>
    </source>
</evidence>
<dbReference type="InterPro" id="IPR039657">
    <property type="entry name" value="Dimethylallyltransferase"/>
</dbReference>
<evidence type="ECO:0000256" key="5">
    <source>
        <dbReference type="ARBA" id="ARBA00022694"/>
    </source>
</evidence>
<evidence type="ECO:0000256" key="4">
    <source>
        <dbReference type="ARBA" id="ARBA00022679"/>
    </source>
</evidence>
<dbReference type="PANTHER" id="PTHR11088:SF60">
    <property type="entry name" value="TRNA DIMETHYLALLYLTRANSFERASE"/>
    <property type="match status" value="1"/>
</dbReference>
<keyword evidence="4" id="KW-0808">Transferase</keyword>
<evidence type="ECO:0000313" key="10">
    <source>
        <dbReference type="EMBL" id="CAB4335311.1"/>
    </source>
</evidence>
<sequence>MTTDIRTLVLVGPTAVGKTSLSLEVAQVLANDFGTTCEIVNADSMQLYRGMDIGTAKIALHERQGITHHMIDVLDITESASVSDYQSRAREVITQIHERGHFAIVVGGSGLFVQALLDDMQFPGSDPQVRDSLMAQVEEFGVAQMYQRLANLASEAAANILPTNVRRIVRALEVIELTGKAPVTALPQLPPIVPSTRIGLRMDRHELDKRIEQRVNQMWHEGFVAEVALLESQGLRSGVTARKALGYQQVLAALQDEVTLDQAQQSTIFATRRFARRQESWFKRDAKITWVNTFSITAAKIAATALGR</sequence>
<reference evidence="10" key="1">
    <citation type="submission" date="2020-05" db="EMBL/GenBank/DDBJ databases">
        <authorList>
            <person name="Chiriac C."/>
            <person name="Salcher M."/>
            <person name="Ghai R."/>
            <person name="Kavagutti S V."/>
        </authorList>
    </citation>
    <scope>NUCLEOTIDE SEQUENCE</scope>
</reference>
<dbReference type="PANTHER" id="PTHR11088">
    <property type="entry name" value="TRNA DIMETHYLALLYLTRANSFERASE"/>
    <property type="match status" value="1"/>
</dbReference>
<dbReference type="GO" id="GO:0006400">
    <property type="term" value="P:tRNA modification"/>
    <property type="evidence" value="ECO:0007669"/>
    <property type="project" value="TreeGrafter"/>
</dbReference>
<comment type="catalytic activity">
    <reaction evidence="9">
        <text>adenosine(37) in tRNA + dimethylallyl diphosphate = N(6)-dimethylallyladenosine(37) in tRNA + diphosphate</text>
        <dbReference type="Rhea" id="RHEA:26482"/>
        <dbReference type="Rhea" id="RHEA-COMP:10162"/>
        <dbReference type="Rhea" id="RHEA-COMP:10375"/>
        <dbReference type="ChEBI" id="CHEBI:33019"/>
        <dbReference type="ChEBI" id="CHEBI:57623"/>
        <dbReference type="ChEBI" id="CHEBI:74411"/>
        <dbReference type="ChEBI" id="CHEBI:74415"/>
        <dbReference type="EC" id="2.5.1.75"/>
    </reaction>
</comment>
<dbReference type="GO" id="GO:0052381">
    <property type="term" value="F:tRNA dimethylallyltransferase activity"/>
    <property type="evidence" value="ECO:0007669"/>
    <property type="project" value="UniProtKB-EC"/>
</dbReference>
<comment type="cofactor">
    <cofactor evidence="1">
        <name>Mg(2+)</name>
        <dbReference type="ChEBI" id="CHEBI:18420"/>
    </cofactor>
</comment>
<gene>
    <name evidence="10" type="ORF">UFOPK3770_00521</name>
</gene>
<dbReference type="Gene3D" id="3.40.50.300">
    <property type="entry name" value="P-loop containing nucleotide triphosphate hydrolases"/>
    <property type="match status" value="1"/>
</dbReference>
<dbReference type="NCBIfam" id="TIGR00174">
    <property type="entry name" value="miaA"/>
    <property type="match status" value="1"/>
</dbReference>
<comment type="similarity">
    <text evidence="2">Belongs to the IPP transferase family.</text>
</comment>
<dbReference type="AlphaFoldDB" id="A0A6J5YYB0"/>
<protein>
    <recommendedName>
        <fullName evidence="3">tRNA dimethylallyltransferase</fullName>
        <ecNumber evidence="3">2.5.1.75</ecNumber>
    </recommendedName>
</protein>
<proteinExistence type="inferred from homology"/>
<dbReference type="SUPFAM" id="SSF52540">
    <property type="entry name" value="P-loop containing nucleoside triphosphate hydrolases"/>
    <property type="match status" value="1"/>
</dbReference>
<evidence type="ECO:0000256" key="8">
    <source>
        <dbReference type="ARBA" id="ARBA00022842"/>
    </source>
</evidence>
<keyword evidence="7" id="KW-0067">ATP-binding</keyword>
<dbReference type="EMBL" id="CAESAJ010000039">
    <property type="protein sequence ID" value="CAB4335311.1"/>
    <property type="molecule type" value="Genomic_DNA"/>
</dbReference>
<dbReference type="Pfam" id="PF01715">
    <property type="entry name" value="IPPT"/>
    <property type="match status" value="1"/>
</dbReference>
<keyword evidence="8" id="KW-0460">Magnesium</keyword>
<evidence type="ECO:0000256" key="2">
    <source>
        <dbReference type="ARBA" id="ARBA00005842"/>
    </source>
</evidence>
<dbReference type="EC" id="2.5.1.75" evidence="3"/>
<dbReference type="GO" id="GO:0005524">
    <property type="term" value="F:ATP binding"/>
    <property type="evidence" value="ECO:0007669"/>
    <property type="project" value="UniProtKB-KW"/>
</dbReference>
<evidence type="ECO:0000256" key="7">
    <source>
        <dbReference type="ARBA" id="ARBA00022840"/>
    </source>
</evidence>
<accession>A0A6J5YYB0</accession>
<dbReference type="Gene3D" id="1.10.20.140">
    <property type="match status" value="1"/>
</dbReference>
<organism evidence="10">
    <name type="scientific">freshwater metagenome</name>
    <dbReference type="NCBI Taxonomy" id="449393"/>
    <lineage>
        <taxon>unclassified sequences</taxon>
        <taxon>metagenomes</taxon>
        <taxon>ecological metagenomes</taxon>
    </lineage>
</organism>